<protein>
    <recommendedName>
        <fullName evidence="2 3">ATP-dependent Clp protease proteolytic subunit</fullName>
        <ecNumber evidence="2">3.4.21.92</ecNumber>
    </recommendedName>
    <alternativeName>
        <fullName evidence="2">Endopeptidase Clp</fullName>
    </alternativeName>
</protein>
<feature type="active site" evidence="2">
    <location>
        <position position="138"/>
    </location>
</feature>
<keyword evidence="2 4" id="KW-0645">Protease</keyword>
<dbReference type="NCBIfam" id="NF009204">
    <property type="entry name" value="PRK12552.1"/>
    <property type="match status" value="1"/>
</dbReference>
<evidence type="ECO:0000313" key="4">
    <source>
        <dbReference type="EMBL" id="PSB24850.1"/>
    </source>
</evidence>
<dbReference type="GO" id="GO:0004252">
    <property type="term" value="F:serine-type endopeptidase activity"/>
    <property type="evidence" value="ECO:0007669"/>
    <property type="project" value="UniProtKB-UniRule"/>
</dbReference>
<evidence type="ECO:0000256" key="2">
    <source>
        <dbReference type="HAMAP-Rule" id="MF_00444"/>
    </source>
</evidence>
<sequence>MTSSIQAAQSPYYGGDSFYRTPPPDLPSLLLKERIVYLGMPLVPAVTELIVAELLYLQYEDPEKPIKIYINSTGTSRYDGEPIGFETEAFAICDTMRYIKPPVQTICIGSAMGMAAMLLSAGTKGFRVSLPNATIVLHQSKSYARGQATDIQIRAKEVLANKATMVEILSQNTGQSIEKIAKDMDRLLYMSPEQAKEYGLIDRVLESEKDIPVPLPAGIL</sequence>
<keyword evidence="5" id="KW-1185">Reference proteome</keyword>
<organism evidence="4 5">
    <name type="scientific">Stenomitos frigidus ULC18</name>
    <dbReference type="NCBI Taxonomy" id="2107698"/>
    <lineage>
        <taxon>Bacteria</taxon>
        <taxon>Bacillati</taxon>
        <taxon>Cyanobacteriota</taxon>
        <taxon>Cyanophyceae</taxon>
        <taxon>Leptolyngbyales</taxon>
        <taxon>Leptolyngbyaceae</taxon>
        <taxon>Stenomitos</taxon>
    </lineage>
</organism>
<evidence type="ECO:0000256" key="1">
    <source>
        <dbReference type="ARBA" id="ARBA00007039"/>
    </source>
</evidence>
<dbReference type="PANTHER" id="PTHR10381:SF72">
    <property type="entry name" value="ATP-DEPENDENT CLP PROTEASE PROTEOLYTIC SUBUNIT-LIKE-RELATED"/>
    <property type="match status" value="1"/>
</dbReference>
<comment type="catalytic activity">
    <reaction evidence="2">
        <text>Hydrolysis of proteins to small peptides in the presence of ATP and magnesium. alpha-casein is the usual test substrate. In the absence of ATP, only oligopeptides shorter than five residues are hydrolyzed (such as succinyl-Leu-Tyr-|-NHMec, and Leu-Tyr-Leu-|-Tyr-Trp, in which cleavage of the -Tyr-|-Leu- and -Tyr-|-Trp bonds also occurs).</text>
        <dbReference type="EC" id="3.4.21.92"/>
    </reaction>
</comment>
<dbReference type="PANTHER" id="PTHR10381">
    <property type="entry name" value="ATP-DEPENDENT CLP PROTEASE PROTEOLYTIC SUBUNIT"/>
    <property type="match status" value="1"/>
</dbReference>
<reference evidence="5" key="1">
    <citation type="submission" date="2018-02" db="EMBL/GenBank/DDBJ databases">
        <authorList>
            <person name="Moore K."/>
            <person name="Momper L."/>
        </authorList>
    </citation>
    <scope>NUCLEOTIDE SEQUENCE [LARGE SCALE GENOMIC DNA]</scope>
    <source>
        <strain evidence="5">ULC18</strain>
    </source>
</reference>
<comment type="similarity">
    <text evidence="1 2 3">Belongs to the peptidase S14 family.</text>
</comment>
<dbReference type="GO" id="GO:0006515">
    <property type="term" value="P:protein quality control for misfolded or incompletely synthesized proteins"/>
    <property type="evidence" value="ECO:0007669"/>
    <property type="project" value="TreeGrafter"/>
</dbReference>
<dbReference type="InterPro" id="IPR001907">
    <property type="entry name" value="ClpP"/>
</dbReference>
<dbReference type="SUPFAM" id="SSF52096">
    <property type="entry name" value="ClpP/crotonase"/>
    <property type="match status" value="1"/>
</dbReference>
<dbReference type="GO" id="GO:0004176">
    <property type="term" value="F:ATP-dependent peptidase activity"/>
    <property type="evidence" value="ECO:0007669"/>
    <property type="project" value="InterPro"/>
</dbReference>
<dbReference type="PRINTS" id="PR00127">
    <property type="entry name" value="CLPPROTEASEP"/>
</dbReference>
<dbReference type="InterPro" id="IPR029045">
    <property type="entry name" value="ClpP/crotonase-like_dom_sf"/>
</dbReference>
<gene>
    <name evidence="2" type="primary">clpP</name>
    <name evidence="4" type="ORF">C7B82_25985</name>
</gene>
<dbReference type="EMBL" id="PVWK01000140">
    <property type="protein sequence ID" value="PSB24850.1"/>
    <property type="molecule type" value="Genomic_DNA"/>
</dbReference>
<comment type="subunit">
    <text evidence="2">Fourteen ClpP subunits assemble into 2 heptameric rings which stack back to back to give a disk-like structure with a central cavity, resembling the structure of eukaryotic proteasomes.</text>
</comment>
<keyword evidence="2" id="KW-0378">Hydrolase</keyword>
<comment type="caution">
    <text evidence="2">Lacks conserved residue(s) required for the propagation of feature annotation.</text>
</comment>
<dbReference type="HAMAP" id="MF_00444">
    <property type="entry name" value="ClpP"/>
    <property type="match status" value="1"/>
</dbReference>
<comment type="caution">
    <text evidence="4">The sequence shown here is derived from an EMBL/GenBank/DDBJ whole genome shotgun (WGS) entry which is preliminary data.</text>
</comment>
<dbReference type="EC" id="3.4.21.92" evidence="2"/>
<reference evidence="4 5" key="2">
    <citation type="submission" date="2018-03" db="EMBL/GenBank/DDBJ databases">
        <title>The ancient ancestry and fast evolution of plastids.</title>
        <authorList>
            <person name="Moore K.R."/>
            <person name="Magnabosco C."/>
            <person name="Momper L."/>
            <person name="Gold D.A."/>
            <person name="Bosak T."/>
            <person name="Fournier G.P."/>
        </authorList>
    </citation>
    <scope>NUCLEOTIDE SEQUENCE [LARGE SCALE GENOMIC DNA]</scope>
    <source>
        <strain evidence="4 5">ULC18</strain>
    </source>
</reference>
<comment type="subcellular location">
    <subcellularLocation>
        <location evidence="2">Cytoplasm</location>
    </subcellularLocation>
</comment>
<comment type="function">
    <text evidence="2">Cleaves peptides in various proteins in a process that requires ATP hydrolysis. Has a chymotrypsin-like activity. Plays a major role in the degradation of misfolded proteins.</text>
</comment>
<dbReference type="GO" id="GO:0051117">
    <property type="term" value="F:ATPase binding"/>
    <property type="evidence" value="ECO:0007669"/>
    <property type="project" value="TreeGrafter"/>
</dbReference>
<dbReference type="Gene3D" id="3.90.226.10">
    <property type="entry name" value="2-enoyl-CoA Hydratase, Chain A, domain 1"/>
    <property type="match status" value="1"/>
</dbReference>
<keyword evidence="2" id="KW-0720">Serine protease</keyword>
<accession>A0A2T1DWI7</accession>
<dbReference type="CDD" id="cd07017">
    <property type="entry name" value="S14_ClpP_2"/>
    <property type="match status" value="1"/>
</dbReference>
<dbReference type="AlphaFoldDB" id="A0A2T1DWI7"/>
<dbReference type="GO" id="GO:0005737">
    <property type="term" value="C:cytoplasm"/>
    <property type="evidence" value="ECO:0007669"/>
    <property type="project" value="UniProtKB-SubCell"/>
</dbReference>
<dbReference type="OrthoDB" id="516793at2"/>
<dbReference type="RefSeq" id="WP_106259663.1">
    <property type="nucleotide sequence ID" value="NZ_CAWNSW010000111.1"/>
</dbReference>
<evidence type="ECO:0000313" key="5">
    <source>
        <dbReference type="Proteomes" id="UP000239576"/>
    </source>
</evidence>
<proteinExistence type="inferred from homology"/>
<evidence type="ECO:0000256" key="3">
    <source>
        <dbReference type="RuleBase" id="RU003567"/>
    </source>
</evidence>
<dbReference type="InterPro" id="IPR023562">
    <property type="entry name" value="ClpP/TepA"/>
</dbReference>
<dbReference type="GO" id="GO:0009368">
    <property type="term" value="C:endopeptidase Clp complex"/>
    <property type="evidence" value="ECO:0007669"/>
    <property type="project" value="TreeGrafter"/>
</dbReference>
<keyword evidence="2" id="KW-0963">Cytoplasm</keyword>
<dbReference type="Pfam" id="PF00574">
    <property type="entry name" value="CLP_protease"/>
    <property type="match status" value="1"/>
</dbReference>
<dbReference type="Proteomes" id="UP000239576">
    <property type="component" value="Unassembled WGS sequence"/>
</dbReference>
<name>A0A2T1DWI7_9CYAN</name>
<dbReference type="FunFam" id="3.90.226.10:FF:000020">
    <property type="entry name" value="ATP-dependent Clp protease proteolytic subunit"/>
    <property type="match status" value="1"/>
</dbReference>